<dbReference type="PROSITE" id="PS50929">
    <property type="entry name" value="ABC_TM1F"/>
    <property type="match status" value="1"/>
</dbReference>
<evidence type="ECO:0000256" key="2">
    <source>
        <dbReference type="ARBA" id="ARBA00022692"/>
    </source>
</evidence>
<name>A0ABS7MMS0_9ACTN</name>
<keyword evidence="5 7" id="KW-1133">Transmembrane helix</keyword>
<reference evidence="10 11" key="1">
    <citation type="submission" date="2021-08" db="EMBL/GenBank/DDBJ databases">
        <title>Collinsella faecalis sp. nov. isolated from swine faeces.</title>
        <authorList>
            <person name="Oh B.S."/>
            <person name="Lee J.H."/>
        </authorList>
    </citation>
    <scope>NUCLEOTIDE SEQUENCE [LARGE SCALE GENOMIC DNA]</scope>
    <source>
        <strain evidence="10 11">AGMB00827</strain>
    </source>
</reference>
<evidence type="ECO:0000313" key="11">
    <source>
        <dbReference type="Proteomes" id="UP000700908"/>
    </source>
</evidence>
<accession>A0ABS7MMS0</accession>
<evidence type="ECO:0000256" key="5">
    <source>
        <dbReference type="ARBA" id="ARBA00022989"/>
    </source>
</evidence>
<dbReference type="GO" id="GO:0005524">
    <property type="term" value="F:ATP binding"/>
    <property type="evidence" value="ECO:0007669"/>
    <property type="project" value="UniProtKB-KW"/>
</dbReference>
<dbReference type="PROSITE" id="PS00211">
    <property type="entry name" value="ABC_TRANSPORTER_1"/>
    <property type="match status" value="1"/>
</dbReference>
<organism evidence="10 11">
    <name type="scientific">Collinsella ureilytica</name>
    <dbReference type="NCBI Taxonomy" id="2869515"/>
    <lineage>
        <taxon>Bacteria</taxon>
        <taxon>Bacillati</taxon>
        <taxon>Actinomycetota</taxon>
        <taxon>Coriobacteriia</taxon>
        <taxon>Coriobacteriales</taxon>
        <taxon>Coriobacteriaceae</taxon>
        <taxon>Collinsella</taxon>
    </lineage>
</organism>
<evidence type="ECO:0000259" key="9">
    <source>
        <dbReference type="PROSITE" id="PS50929"/>
    </source>
</evidence>
<dbReference type="SMART" id="SM00382">
    <property type="entry name" value="AAA"/>
    <property type="match status" value="1"/>
</dbReference>
<evidence type="ECO:0000313" key="10">
    <source>
        <dbReference type="EMBL" id="MBY4797720.1"/>
    </source>
</evidence>
<dbReference type="PANTHER" id="PTHR43394">
    <property type="entry name" value="ATP-DEPENDENT PERMEASE MDL1, MITOCHONDRIAL"/>
    <property type="match status" value="1"/>
</dbReference>
<dbReference type="InterPro" id="IPR011527">
    <property type="entry name" value="ABC1_TM_dom"/>
</dbReference>
<dbReference type="Proteomes" id="UP000700908">
    <property type="component" value="Unassembled WGS sequence"/>
</dbReference>
<evidence type="ECO:0000256" key="3">
    <source>
        <dbReference type="ARBA" id="ARBA00022741"/>
    </source>
</evidence>
<feature type="domain" description="ABC transmembrane type-1" evidence="9">
    <location>
        <begin position="55"/>
        <end position="342"/>
    </location>
</feature>
<evidence type="ECO:0000256" key="7">
    <source>
        <dbReference type="SAM" id="Phobius"/>
    </source>
</evidence>
<feature type="transmembrane region" description="Helical" evidence="7">
    <location>
        <begin position="286"/>
        <end position="304"/>
    </location>
</feature>
<dbReference type="InterPro" id="IPR003439">
    <property type="entry name" value="ABC_transporter-like_ATP-bd"/>
</dbReference>
<dbReference type="Pfam" id="PF00664">
    <property type="entry name" value="ABC_membrane"/>
    <property type="match status" value="1"/>
</dbReference>
<dbReference type="PROSITE" id="PS50893">
    <property type="entry name" value="ABC_TRANSPORTER_2"/>
    <property type="match status" value="1"/>
</dbReference>
<dbReference type="InterPro" id="IPR003593">
    <property type="entry name" value="AAA+_ATPase"/>
</dbReference>
<dbReference type="InterPro" id="IPR036640">
    <property type="entry name" value="ABC1_TM_sf"/>
</dbReference>
<dbReference type="InterPro" id="IPR017871">
    <property type="entry name" value="ABC_transporter-like_CS"/>
</dbReference>
<evidence type="ECO:0000256" key="1">
    <source>
        <dbReference type="ARBA" id="ARBA00004651"/>
    </source>
</evidence>
<keyword evidence="2 7" id="KW-0812">Transmembrane</keyword>
<feature type="transmembrane region" description="Helical" evidence="7">
    <location>
        <begin position="172"/>
        <end position="190"/>
    </location>
</feature>
<dbReference type="InterPro" id="IPR039421">
    <property type="entry name" value="Type_1_exporter"/>
</dbReference>
<comment type="caution">
    <text evidence="10">The sequence shown here is derived from an EMBL/GenBank/DDBJ whole genome shotgun (WGS) entry which is preliminary data.</text>
</comment>
<dbReference type="Gene3D" id="3.40.50.300">
    <property type="entry name" value="P-loop containing nucleotide triphosphate hydrolases"/>
    <property type="match status" value="1"/>
</dbReference>
<dbReference type="RefSeq" id="WP_222199437.1">
    <property type="nucleotide sequence ID" value="NZ_JAIMFO010000006.1"/>
</dbReference>
<feature type="domain" description="ABC transporter" evidence="8">
    <location>
        <begin position="376"/>
        <end position="610"/>
    </location>
</feature>
<dbReference type="CDD" id="cd18547">
    <property type="entry name" value="ABC_6TM_Tm288_like"/>
    <property type="match status" value="1"/>
</dbReference>
<dbReference type="SUPFAM" id="SSF52540">
    <property type="entry name" value="P-loop containing nucleoside triphosphate hydrolases"/>
    <property type="match status" value="1"/>
</dbReference>
<evidence type="ECO:0000256" key="6">
    <source>
        <dbReference type="ARBA" id="ARBA00023136"/>
    </source>
</evidence>
<dbReference type="PANTHER" id="PTHR43394:SF1">
    <property type="entry name" value="ATP-BINDING CASSETTE SUB-FAMILY B MEMBER 10, MITOCHONDRIAL"/>
    <property type="match status" value="1"/>
</dbReference>
<feature type="transmembrane region" description="Helical" evidence="7">
    <location>
        <begin position="51"/>
        <end position="75"/>
    </location>
</feature>
<dbReference type="InterPro" id="IPR027417">
    <property type="entry name" value="P-loop_NTPase"/>
</dbReference>
<protein>
    <submittedName>
        <fullName evidence="10">ABC transporter ATP-binding protein/permease</fullName>
    </submittedName>
</protein>
<evidence type="ECO:0000256" key="4">
    <source>
        <dbReference type="ARBA" id="ARBA00022840"/>
    </source>
</evidence>
<proteinExistence type="predicted"/>
<feature type="transmembrane region" description="Helical" evidence="7">
    <location>
        <begin position="196"/>
        <end position="215"/>
    </location>
</feature>
<dbReference type="Gene3D" id="1.20.1560.10">
    <property type="entry name" value="ABC transporter type 1, transmembrane domain"/>
    <property type="match status" value="1"/>
</dbReference>
<keyword evidence="3" id="KW-0547">Nucleotide-binding</keyword>
<evidence type="ECO:0000259" key="8">
    <source>
        <dbReference type="PROSITE" id="PS50893"/>
    </source>
</evidence>
<comment type="subcellular location">
    <subcellularLocation>
        <location evidence="1">Cell membrane</location>
        <topology evidence="1">Multi-pass membrane protein</topology>
    </subcellularLocation>
</comment>
<feature type="transmembrane region" description="Helical" evidence="7">
    <location>
        <begin position="95"/>
        <end position="113"/>
    </location>
</feature>
<gene>
    <name evidence="10" type="ORF">K6V98_05035</name>
</gene>
<keyword evidence="4 10" id="KW-0067">ATP-binding</keyword>
<sequence>MNPYTSAGSVSTVTASAAGATGRNDTVSSLAPPMSGTDLLRRLIVLIRPRAGLTILALLSALTAVSLALFVPILIGQGIDIIIGAGQVNFTQLMSLLFELAAVVCLVALAQWIQGITLSRLAYGTTCDLRIAVSEKIGRMPLSFIDSHPHGDLMSRVVNDVDLVGDGLLQGLTQLFTGVATIVGTLLFMLSISVPMAVIVVLVTPLSVLAAWLIARLSDRSFAAQQAILGQLGAHVEEYVGNQRLVSAFAFGDRAQAGFNTINAELYDAGEHAQFLSSLSNPGTRFINNLIFAIVAGIGCISVITGKPAVLTVGGVQVFLSYANQYTRPFNEITSVITQIQTALASARRVFSLLDAKEEDPDHASAIEITAPQGRVDLNHVDFSYVKDRPLLQDICVHASAGQRIALVGPTGCGKTTLINLLLRFYEVDAGEILLDGQDIRGLTRRSLRTSFGMVLQDSWLFEGTIHDNIAYGRPGATREEVQEAARRAHADGFINALPEGFDTLIIDDGSSFSQGQRQLLCIARVMLTDPAILLLDEATSSIDTRTELQVQAAFDELMRGRTSFVVAHRLSTIQDADMILVMHEGNIIECGTHEELLARGGFYADLYEAQFASTE</sequence>
<keyword evidence="11" id="KW-1185">Reference proteome</keyword>
<keyword evidence="6 7" id="KW-0472">Membrane</keyword>
<dbReference type="SUPFAM" id="SSF90123">
    <property type="entry name" value="ABC transporter transmembrane region"/>
    <property type="match status" value="1"/>
</dbReference>
<dbReference type="Pfam" id="PF00005">
    <property type="entry name" value="ABC_tran"/>
    <property type="match status" value="1"/>
</dbReference>
<dbReference type="EMBL" id="JAIMFO010000006">
    <property type="protein sequence ID" value="MBY4797720.1"/>
    <property type="molecule type" value="Genomic_DNA"/>
</dbReference>